<feature type="non-terminal residue" evidence="2">
    <location>
        <position position="1"/>
    </location>
</feature>
<keyword evidence="2" id="KW-0067">ATP-binding</keyword>
<reference evidence="2 3" key="1">
    <citation type="submission" date="2024-05" db="EMBL/GenBank/DDBJ databases">
        <title>Genome Sequence and Characterization of the New Strain Purple Sulfur Bacterium of Genus Thioalkalicoccus.</title>
        <authorList>
            <person name="Bryantseva I.A."/>
            <person name="Kyndt J.A."/>
            <person name="Imhoff J.F."/>
        </authorList>
    </citation>
    <scope>NUCLEOTIDE SEQUENCE [LARGE SCALE GENOMIC DNA]</scope>
    <source>
        <strain evidence="2 3">Um2</strain>
    </source>
</reference>
<dbReference type="InterPro" id="IPR055367">
    <property type="entry name" value="WH4_Lhr"/>
</dbReference>
<protein>
    <submittedName>
        <fullName evidence="2">DEAD/DEAH box helicase</fullName>
    </submittedName>
</protein>
<keyword evidence="2" id="KW-0378">Hydrolase</keyword>
<proteinExistence type="predicted"/>
<evidence type="ECO:0000313" key="2">
    <source>
        <dbReference type="EMBL" id="MEY6432208.1"/>
    </source>
</evidence>
<evidence type="ECO:0000313" key="3">
    <source>
        <dbReference type="Proteomes" id="UP001564408"/>
    </source>
</evidence>
<name>A0ABV4BG00_9GAMM</name>
<evidence type="ECO:0000259" key="1">
    <source>
        <dbReference type="Pfam" id="PF23234"/>
    </source>
</evidence>
<keyword evidence="2" id="KW-0347">Helicase</keyword>
<keyword evidence="2" id="KW-0547">Nucleotide-binding</keyword>
<dbReference type="GO" id="GO:0004386">
    <property type="term" value="F:helicase activity"/>
    <property type="evidence" value="ECO:0007669"/>
    <property type="project" value="UniProtKB-KW"/>
</dbReference>
<gene>
    <name evidence="2" type="ORF">ABC977_07260</name>
</gene>
<comment type="caution">
    <text evidence="2">The sequence shown here is derived from an EMBL/GenBank/DDBJ whole genome shotgun (WGS) entry which is preliminary data.</text>
</comment>
<feature type="domain" description="Large helicase-related protein winged-helix" evidence="1">
    <location>
        <begin position="1"/>
        <end position="80"/>
    </location>
</feature>
<sequence>ERALARAEQLLERYGLVSRELALAEDCPGGFGALYPVLEGLEEAGRVRRGYFVEGLSGAQFALPGALERLRAARPEREDRDALATDVVLLAALDPANPWGAVWPWPASGDETARPRRVAGAWVITVAGRPMLYLGPGGRRLQTFPVNGGDDRSFAAAFEALHRLPRRRTLVIERIDGQPARESVHYATMRECGFIDDYRGLAAEIGQRRAS</sequence>
<dbReference type="EMBL" id="JBDKXB010000006">
    <property type="protein sequence ID" value="MEY6432208.1"/>
    <property type="molecule type" value="Genomic_DNA"/>
</dbReference>
<organism evidence="2 3">
    <name type="scientific">Thioalkalicoccus limnaeus</name>
    <dbReference type="NCBI Taxonomy" id="120681"/>
    <lineage>
        <taxon>Bacteria</taxon>
        <taxon>Pseudomonadati</taxon>
        <taxon>Pseudomonadota</taxon>
        <taxon>Gammaproteobacteria</taxon>
        <taxon>Chromatiales</taxon>
        <taxon>Chromatiaceae</taxon>
        <taxon>Thioalkalicoccus</taxon>
    </lineage>
</organism>
<keyword evidence="3" id="KW-1185">Reference proteome</keyword>
<dbReference type="Pfam" id="PF23234">
    <property type="entry name" value="WHD_4th_Lhr"/>
    <property type="match status" value="1"/>
</dbReference>
<accession>A0ABV4BG00</accession>
<dbReference type="Proteomes" id="UP001564408">
    <property type="component" value="Unassembled WGS sequence"/>
</dbReference>